<dbReference type="Proteomes" id="UP000727490">
    <property type="component" value="Unassembled WGS sequence"/>
</dbReference>
<dbReference type="InterPro" id="IPR025309">
    <property type="entry name" value="KTSC_dom"/>
</dbReference>
<proteinExistence type="predicted"/>
<keyword evidence="3" id="KW-1185">Reference proteome</keyword>
<evidence type="ECO:0000259" key="1">
    <source>
        <dbReference type="Pfam" id="PF13619"/>
    </source>
</evidence>
<name>A0A951MAX8_9BACT</name>
<organism evidence="2 3">
    <name type="scientific">Arthrospiribacter ruber</name>
    <dbReference type="NCBI Taxonomy" id="2487934"/>
    <lineage>
        <taxon>Bacteria</taxon>
        <taxon>Pseudomonadati</taxon>
        <taxon>Bacteroidota</taxon>
        <taxon>Cytophagia</taxon>
        <taxon>Cytophagales</taxon>
        <taxon>Cyclobacteriaceae</taxon>
        <taxon>Arthrospiribacter</taxon>
    </lineage>
</organism>
<evidence type="ECO:0000313" key="3">
    <source>
        <dbReference type="Proteomes" id="UP000727490"/>
    </source>
</evidence>
<comment type="caution">
    <text evidence="2">The sequence shown here is derived from an EMBL/GenBank/DDBJ whole genome shotgun (WGS) entry which is preliminary data.</text>
</comment>
<protein>
    <submittedName>
        <fullName evidence="2">KTSC domain-containing protein</fullName>
    </submittedName>
</protein>
<dbReference type="Pfam" id="PF13619">
    <property type="entry name" value="KTSC"/>
    <property type="match status" value="1"/>
</dbReference>
<sequence length="69" mass="7809">MNRQAVTSSNIASIGYEADSQTLEIEFLNGGVYQYFDVPQYVHEELMNASSHGQYLAQNIKGVYRFSKV</sequence>
<accession>A0A951MAX8</accession>
<evidence type="ECO:0000313" key="2">
    <source>
        <dbReference type="EMBL" id="MBW3466869.1"/>
    </source>
</evidence>
<dbReference type="AlphaFoldDB" id="A0A951MAX8"/>
<feature type="domain" description="KTSC" evidence="1">
    <location>
        <begin position="7"/>
        <end position="64"/>
    </location>
</feature>
<gene>
    <name evidence="2" type="ORF">EGN73_03465</name>
</gene>
<dbReference type="RefSeq" id="WP_219287085.1">
    <property type="nucleotide sequence ID" value="NZ_RPHB01000002.1"/>
</dbReference>
<dbReference type="EMBL" id="RPHB01000002">
    <property type="protein sequence ID" value="MBW3466869.1"/>
    <property type="molecule type" value="Genomic_DNA"/>
</dbReference>
<reference evidence="2 3" key="1">
    <citation type="journal article" date="2020" name="Syst. Appl. Microbiol.">
        <title>Arthrospiribacter ruber gen. nov., sp. nov., a novel bacterium isolated from Arthrospira cultures.</title>
        <authorList>
            <person name="Waleron M."/>
            <person name="Misztak A."/>
            <person name="Waleron M.M."/>
            <person name="Furmaniak M."/>
            <person name="Mrozik A."/>
            <person name="Waleron K."/>
        </authorList>
    </citation>
    <scope>NUCLEOTIDE SEQUENCE [LARGE SCALE GENOMIC DNA]</scope>
    <source>
        <strain evidence="2 3">DPMB0001</strain>
    </source>
</reference>